<keyword evidence="2" id="KW-0812">Transmembrane</keyword>
<reference evidence="3 4" key="1">
    <citation type="submission" date="2023-07" db="EMBL/GenBank/DDBJ databases">
        <title>Sorghum-associated microbial communities from plants grown in Nebraska, USA.</title>
        <authorList>
            <person name="Schachtman D."/>
        </authorList>
    </citation>
    <scope>NUCLEOTIDE SEQUENCE [LARGE SCALE GENOMIC DNA]</scope>
    <source>
        <strain evidence="3 4">BE248</strain>
    </source>
</reference>
<keyword evidence="4" id="KW-1185">Reference proteome</keyword>
<evidence type="ECO:0008006" key="5">
    <source>
        <dbReference type="Google" id="ProtNLM"/>
    </source>
</evidence>
<sequence>MAGGRWVELRVHGVSGTPPESLLAHPHVKQIAGDGYSRYFRPINGSGKELKADDGHTVEGYHWGQFTSGSWRAGLWLILVPFGLINAAQFMLPPFVNRTSKFWHGLCGALLRLAALLMTCLFAFTAGFVLMDLLGWRWAAKTRLLRSYEPDTVLTGAVILSAVAMLILYVLGKGFGRTGPSDSTETDETTTTPLSKKSFYRGDADASTLRALHLVASFALIAIMATFARDSDAWSTRPLVGVIALGLLVVTVIVVVFLGDPEGSVSVAMPSRVARLRTNWHGVVKVLSPLLLVFSTIIVIAAAIQVSGVERPKPVGRIEAFDGFANSLMVAGVLVLVLMSWANIALAWTTRTKTGSDKDPARFFVRYGWGMTSYLIATVATFIGVGLSAAVSTAVSTSLDLDIAERIDEKGLTLKTRVGATPMLDRVAYAWGLTALMLVAIAIFALTFYFIRRKHFIGVSEAMHGSPAEATTKLPEGWTSKIARGIWIARLKTKLPALFWVFAAFGVVLALVVAWEVGFCAGGNDPTECKEAPWLLDYLSQPRRSGNGDFLTIFGAWTLLALAAGTVALSRGAIKTQASRRGVSIIWDIVSFWPHAVHPFVPRPYSQRTVVDLRDRIRWHLSEIGESDVQRPVVVCGHSQGSLISFSALLLLRPEERDRVALVTFGSQLRLIFPRAFPGFVNLDSIAGLYASLNGAWVNLYRATDPLAGPVLSWDHSPDGAEPSSQHFPDIGAGRQPDSYDPVTRRRISGADWRVIDPTPYDEALQTGPVTRLHGHSEFWDDVDWPTALQAVVNVPPRG</sequence>
<dbReference type="InterPro" id="IPR029058">
    <property type="entry name" value="AB_hydrolase_fold"/>
</dbReference>
<evidence type="ECO:0000256" key="2">
    <source>
        <dbReference type="SAM" id="Phobius"/>
    </source>
</evidence>
<dbReference type="SUPFAM" id="SSF53474">
    <property type="entry name" value="alpha/beta-Hydrolases"/>
    <property type="match status" value="1"/>
</dbReference>
<name>A0ABU1UPW0_9ACTN</name>
<feature type="transmembrane region" description="Helical" evidence="2">
    <location>
        <begin position="369"/>
        <end position="391"/>
    </location>
</feature>
<feature type="transmembrane region" description="Helical" evidence="2">
    <location>
        <begin position="153"/>
        <end position="171"/>
    </location>
</feature>
<evidence type="ECO:0000313" key="3">
    <source>
        <dbReference type="EMBL" id="MDR7087225.1"/>
    </source>
</evidence>
<feature type="region of interest" description="Disordered" evidence="1">
    <location>
        <begin position="718"/>
        <end position="742"/>
    </location>
</feature>
<dbReference type="Proteomes" id="UP001257739">
    <property type="component" value="Unassembled WGS sequence"/>
</dbReference>
<feature type="transmembrane region" description="Helical" evidence="2">
    <location>
        <begin position="428"/>
        <end position="451"/>
    </location>
</feature>
<comment type="caution">
    <text evidence="3">The sequence shown here is derived from an EMBL/GenBank/DDBJ whole genome shotgun (WGS) entry which is preliminary data.</text>
</comment>
<proteinExistence type="predicted"/>
<gene>
    <name evidence="3" type="ORF">J2X11_002064</name>
</gene>
<dbReference type="RefSeq" id="WP_309970466.1">
    <property type="nucleotide sequence ID" value="NZ_JAVDWH010000001.1"/>
</dbReference>
<feature type="transmembrane region" description="Helical" evidence="2">
    <location>
        <begin position="280"/>
        <end position="304"/>
    </location>
</feature>
<feature type="transmembrane region" description="Helical" evidence="2">
    <location>
        <begin position="497"/>
        <end position="515"/>
    </location>
</feature>
<feature type="transmembrane region" description="Helical" evidence="2">
    <location>
        <begin position="211"/>
        <end position="228"/>
    </location>
</feature>
<feature type="transmembrane region" description="Helical" evidence="2">
    <location>
        <begin position="240"/>
        <end position="259"/>
    </location>
</feature>
<organism evidence="3 4">
    <name type="scientific">Aeromicrobium panaciterrae</name>
    <dbReference type="NCBI Taxonomy" id="363861"/>
    <lineage>
        <taxon>Bacteria</taxon>
        <taxon>Bacillati</taxon>
        <taxon>Actinomycetota</taxon>
        <taxon>Actinomycetes</taxon>
        <taxon>Propionibacteriales</taxon>
        <taxon>Nocardioidaceae</taxon>
        <taxon>Aeromicrobium</taxon>
    </lineage>
</organism>
<evidence type="ECO:0000256" key="1">
    <source>
        <dbReference type="SAM" id="MobiDB-lite"/>
    </source>
</evidence>
<feature type="transmembrane region" description="Helical" evidence="2">
    <location>
        <begin position="324"/>
        <end position="348"/>
    </location>
</feature>
<evidence type="ECO:0000313" key="4">
    <source>
        <dbReference type="Proteomes" id="UP001257739"/>
    </source>
</evidence>
<feature type="transmembrane region" description="Helical" evidence="2">
    <location>
        <begin position="113"/>
        <end position="133"/>
    </location>
</feature>
<feature type="transmembrane region" description="Helical" evidence="2">
    <location>
        <begin position="550"/>
        <end position="570"/>
    </location>
</feature>
<keyword evidence="2" id="KW-1133">Transmembrane helix</keyword>
<accession>A0ABU1UPW0</accession>
<keyword evidence="2" id="KW-0472">Membrane</keyword>
<feature type="transmembrane region" description="Helical" evidence="2">
    <location>
        <begin position="73"/>
        <end position="92"/>
    </location>
</feature>
<dbReference type="EMBL" id="JAVDWH010000001">
    <property type="protein sequence ID" value="MDR7087225.1"/>
    <property type="molecule type" value="Genomic_DNA"/>
</dbReference>
<protein>
    <recommendedName>
        <fullName evidence="5">Lipase family protein</fullName>
    </recommendedName>
</protein>